<dbReference type="AlphaFoldDB" id="E2S7S1"/>
<proteinExistence type="predicted"/>
<dbReference type="Proteomes" id="UP000003111">
    <property type="component" value="Unassembled WGS sequence"/>
</dbReference>
<keyword evidence="2" id="KW-1185">Reference proteome</keyword>
<organism evidence="1 2">
    <name type="scientific">Aeromicrobium marinum DSM 15272</name>
    <dbReference type="NCBI Taxonomy" id="585531"/>
    <lineage>
        <taxon>Bacteria</taxon>
        <taxon>Bacillati</taxon>
        <taxon>Actinomycetota</taxon>
        <taxon>Actinomycetes</taxon>
        <taxon>Propionibacteriales</taxon>
        <taxon>Nocardioidaceae</taxon>
        <taxon>Aeromicrobium</taxon>
    </lineage>
</organism>
<evidence type="ECO:0000313" key="2">
    <source>
        <dbReference type="Proteomes" id="UP000003111"/>
    </source>
</evidence>
<accession>E2S7S1</accession>
<evidence type="ECO:0000313" key="1">
    <source>
        <dbReference type="EMBL" id="EFQ84737.1"/>
    </source>
</evidence>
<sequence length="219" mass="23411">MRLHLDDLRSLLGPVLPFADEDGDRLYNGFVRIHSTGGELFATVVGAGSQIAHSRARFPHTVPEGVQAFIPAETAWMLLDRPRATMVHLAQGADRLDVTIEAPGHTELLEVASLHPSEFPNPARTIAAAFDHPGDGPARLPAASMPAVGAAARACRQPVLIYPSKTGHPVTVALGEHVLILLGNDYGYRRSTTIHSPSAQPVKPEQAWAPILNPLEATA</sequence>
<gene>
    <name evidence="1" type="ORF">HMPREF0063_10078</name>
</gene>
<dbReference type="HOGENOM" id="CLU_1259236_0_0_11"/>
<protein>
    <submittedName>
        <fullName evidence="1">Uncharacterized protein</fullName>
    </submittedName>
</protein>
<dbReference type="EMBL" id="ACLF03000001">
    <property type="protein sequence ID" value="EFQ84737.1"/>
    <property type="molecule type" value="Genomic_DNA"/>
</dbReference>
<dbReference type="STRING" id="585531.HMPREF0063_10078"/>
<reference evidence="1" key="1">
    <citation type="submission" date="2010-08" db="EMBL/GenBank/DDBJ databases">
        <authorList>
            <person name="Muzny D."/>
            <person name="Qin X."/>
            <person name="Buhay C."/>
            <person name="Dugan-Rocha S."/>
            <person name="Ding Y."/>
            <person name="Chen G."/>
            <person name="Hawes A."/>
            <person name="Holder M."/>
            <person name="Jhangiani S."/>
            <person name="Johnson A."/>
            <person name="Khan Z."/>
            <person name="Li Z."/>
            <person name="Liu W."/>
            <person name="Liu X."/>
            <person name="Perez L."/>
            <person name="Shen H."/>
            <person name="Wang Q."/>
            <person name="Watt J."/>
            <person name="Xi L."/>
            <person name="Xin Y."/>
            <person name="Zhou J."/>
            <person name="Deng J."/>
            <person name="Jiang H."/>
            <person name="Liu Y."/>
            <person name="Qu J."/>
            <person name="Song X.-Z."/>
            <person name="Zhang L."/>
            <person name="Villasana D."/>
            <person name="Johnson A."/>
            <person name="Liu J."/>
            <person name="Liyanage D."/>
            <person name="Lorensuhewa L."/>
            <person name="Robinson T."/>
            <person name="Song A."/>
            <person name="Song B.-B."/>
            <person name="Dinh H."/>
            <person name="Thornton R."/>
            <person name="Coyle M."/>
            <person name="Francisco L."/>
            <person name="Jackson L."/>
            <person name="Javaid M."/>
            <person name="Korchina V."/>
            <person name="Kovar C."/>
            <person name="Mata R."/>
            <person name="Mathew T."/>
            <person name="Ngo R."/>
            <person name="Nguyen L."/>
            <person name="Nguyen N."/>
            <person name="Okwuonu G."/>
            <person name="Ongeri F."/>
            <person name="Pham C."/>
            <person name="Simmons D."/>
            <person name="Wilczek-Boney K."/>
            <person name="Hale W."/>
            <person name="Jakkamsetti A."/>
            <person name="Pham P."/>
            <person name="Ruth R."/>
            <person name="San Lucas F."/>
            <person name="Warren J."/>
            <person name="Zhang J."/>
            <person name="Zhao Z."/>
            <person name="Zhou C."/>
            <person name="Zhu D."/>
            <person name="Lee S."/>
            <person name="Bess C."/>
            <person name="Blankenburg K."/>
            <person name="Forbes L."/>
            <person name="Fu Q."/>
            <person name="Gubbala S."/>
            <person name="Hirani K."/>
            <person name="Jayaseelan J.C."/>
            <person name="Lara F."/>
            <person name="Munidasa M."/>
            <person name="Palculict T."/>
            <person name="Patil S."/>
            <person name="Pu L.-L."/>
            <person name="Saada N."/>
            <person name="Tang L."/>
            <person name="Weissenberger G."/>
            <person name="Zhu Y."/>
            <person name="Hemphill L."/>
            <person name="Shang Y."/>
            <person name="Youmans B."/>
            <person name="Ayvaz T."/>
            <person name="Ross M."/>
            <person name="Santibanez J."/>
            <person name="Aqrawi P."/>
            <person name="Gross S."/>
            <person name="Joshi V."/>
            <person name="Fowler G."/>
            <person name="Nazareth L."/>
            <person name="Reid J."/>
            <person name="Worley K."/>
            <person name="Petrosino J."/>
            <person name="Highlander S."/>
            <person name="Gibbs R."/>
        </authorList>
    </citation>
    <scope>NUCLEOTIDE SEQUENCE [LARGE SCALE GENOMIC DNA]</scope>
    <source>
        <strain evidence="1">DSM 15272</strain>
    </source>
</reference>
<dbReference type="RefSeq" id="WP_007076645.1">
    <property type="nucleotide sequence ID" value="NZ_CM001024.1"/>
</dbReference>
<name>E2S7S1_9ACTN</name>
<comment type="caution">
    <text evidence="1">The sequence shown here is derived from an EMBL/GenBank/DDBJ whole genome shotgun (WGS) entry which is preliminary data.</text>
</comment>